<accession>A0AAP2DJE9</accession>
<dbReference type="RefSeq" id="WP_254161777.1">
    <property type="nucleotide sequence ID" value="NZ_JAHESF010000005.1"/>
</dbReference>
<comment type="caution">
    <text evidence="1">The sequence shown here is derived from an EMBL/GenBank/DDBJ whole genome shotgun (WGS) entry which is preliminary data.</text>
</comment>
<dbReference type="SUPFAM" id="SSF53756">
    <property type="entry name" value="UDP-Glycosyltransferase/glycogen phosphorylase"/>
    <property type="match status" value="1"/>
</dbReference>
<sequence>MKTRKKRVLLIIPNLDFGGAQNSFARLSEILSPFCDLTLVVFNKDNMAPLKLHGQLIGLDVPASNSYVAKIMNFFRRIVRLRRIKRTFKPDFSISFLEGADYVNVLSSSGERILLYMHGSKSFDRNIRGFIGWIRKKILVPFFYSYAHQILVVNDRLRIELIEHFKLKRIAYRVMPNFYDVDWLTAMAGESVSPFLEQVFSNHPTVCISGRIAPEKGIDRFVRVLPAILKEVPDLRILIVGDGADKALVIQQCDAAGISFVDLTGDESSVDNATIIFTGYQKNPYRFLGRSTMLLLPSLNEGMPNTVVEAMCLAVPVIAADCPYGPRELLSEKSVKDDRVWPEFSAYGILAPVLHGENDEKLYWTEAITKIVRDPEVRSHYAKAGKKRSVIFSKEDNIRLWRELLGADGQ</sequence>
<keyword evidence="2" id="KW-1185">Reference proteome</keyword>
<organism evidence="1 2">
    <name type="scientific">Chryseosolibacter histidini</name>
    <dbReference type="NCBI Taxonomy" id="2782349"/>
    <lineage>
        <taxon>Bacteria</taxon>
        <taxon>Pseudomonadati</taxon>
        <taxon>Bacteroidota</taxon>
        <taxon>Cytophagia</taxon>
        <taxon>Cytophagales</taxon>
        <taxon>Chryseotaleaceae</taxon>
        <taxon>Chryseosolibacter</taxon>
    </lineage>
</organism>
<dbReference type="PANTHER" id="PTHR12526:SF630">
    <property type="entry name" value="GLYCOSYLTRANSFERASE"/>
    <property type="match status" value="1"/>
</dbReference>
<dbReference type="CDD" id="cd03811">
    <property type="entry name" value="GT4_GT28_WabH-like"/>
    <property type="match status" value="1"/>
</dbReference>
<name>A0AAP2DJE9_9BACT</name>
<dbReference type="AlphaFoldDB" id="A0AAP2DJE9"/>
<gene>
    <name evidence="1" type="ORF">KK083_06380</name>
</gene>
<reference evidence="1 2" key="1">
    <citation type="submission" date="2021-05" db="EMBL/GenBank/DDBJ databases">
        <title>A Polyphasic approach of four new species of the genus Ohtaekwangia: Ohtaekwangia histidinii sp. nov., Ohtaekwangia cretensis sp. nov., Ohtaekwangia indiensis sp. nov., Ohtaekwangia reichenbachii sp. nov. from diverse environment.</title>
        <authorList>
            <person name="Octaviana S."/>
        </authorList>
    </citation>
    <scope>NUCLEOTIDE SEQUENCE [LARGE SCALE GENOMIC DNA]</scope>
    <source>
        <strain evidence="1 2">PWU4</strain>
    </source>
</reference>
<dbReference type="Gene3D" id="3.40.50.2000">
    <property type="entry name" value="Glycogen Phosphorylase B"/>
    <property type="match status" value="2"/>
</dbReference>
<protein>
    <submittedName>
        <fullName evidence="1">Glycosyltransferase</fullName>
    </submittedName>
</protein>
<evidence type="ECO:0000313" key="2">
    <source>
        <dbReference type="Proteomes" id="UP001319200"/>
    </source>
</evidence>
<dbReference type="EMBL" id="JAHESF010000005">
    <property type="protein sequence ID" value="MBT1696493.1"/>
    <property type="molecule type" value="Genomic_DNA"/>
</dbReference>
<proteinExistence type="predicted"/>
<dbReference type="Proteomes" id="UP001319200">
    <property type="component" value="Unassembled WGS sequence"/>
</dbReference>
<evidence type="ECO:0000313" key="1">
    <source>
        <dbReference type="EMBL" id="MBT1696493.1"/>
    </source>
</evidence>
<dbReference type="PANTHER" id="PTHR12526">
    <property type="entry name" value="GLYCOSYLTRANSFERASE"/>
    <property type="match status" value="1"/>
</dbReference>
<dbReference type="Pfam" id="PF13692">
    <property type="entry name" value="Glyco_trans_1_4"/>
    <property type="match status" value="1"/>
</dbReference>